<keyword evidence="2" id="KW-1185">Reference proteome</keyword>
<name>A0ACC2FEV1_DALPE</name>
<dbReference type="EMBL" id="CM055756">
    <property type="protein sequence ID" value="KAJ7989857.1"/>
    <property type="molecule type" value="Genomic_DNA"/>
</dbReference>
<evidence type="ECO:0000313" key="2">
    <source>
        <dbReference type="Proteomes" id="UP001157502"/>
    </source>
</evidence>
<proteinExistence type="predicted"/>
<organism evidence="1 2">
    <name type="scientific">Dallia pectoralis</name>
    <name type="common">Alaska blackfish</name>
    <dbReference type="NCBI Taxonomy" id="75939"/>
    <lineage>
        <taxon>Eukaryota</taxon>
        <taxon>Metazoa</taxon>
        <taxon>Chordata</taxon>
        <taxon>Craniata</taxon>
        <taxon>Vertebrata</taxon>
        <taxon>Euteleostomi</taxon>
        <taxon>Actinopterygii</taxon>
        <taxon>Neopterygii</taxon>
        <taxon>Teleostei</taxon>
        <taxon>Protacanthopterygii</taxon>
        <taxon>Esociformes</taxon>
        <taxon>Umbridae</taxon>
        <taxon>Dallia</taxon>
    </lineage>
</organism>
<reference evidence="1" key="1">
    <citation type="submission" date="2021-05" db="EMBL/GenBank/DDBJ databases">
        <authorList>
            <person name="Pan Q."/>
            <person name="Jouanno E."/>
            <person name="Zahm M."/>
            <person name="Klopp C."/>
            <person name="Cabau C."/>
            <person name="Louis A."/>
            <person name="Berthelot C."/>
            <person name="Parey E."/>
            <person name="Roest Crollius H."/>
            <person name="Montfort J."/>
            <person name="Robinson-Rechavi M."/>
            <person name="Bouchez O."/>
            <person name="Lampietro C."/>
            <person name="Lopez Roques C."/>
            <person name="Donnadieu C."/>
            <person name="Postlethwait J."/>
            <person name="Bobe J."/>
            <person name="Dillon D."/>
            <person name="Chandos A."/>
            <person name="von Hippel F."/>
            <person name="Guiguen Y."/>
        </authorList>
    </citation>
    <scope>NUCLEOTIDE SEQUENCE</scope>
    <source>
        <strain evidence="1">YG-Jan2019</strain>
    </source>
</reference>
<accession>A0ACC2FEV1</accession>
<gene>
    <name evidence="1" type="ORF">DPEC_G00308830</name>
</gene>
<protein>
    <submittedName>
        <fullName evidence="1">Uncharacterized protein</fullName>
    </submittedName>
</protein>
<sequence length="131" mass="13296">MCFLLGWGGGGGWPSGAYSIPRAALPHSSQISSIWAIGGGGGVISAGPRDVTRGPFPHFAAGEDSGRGGEGSTQGAAPTAAPRYSTPPPHPRPQPMHPGSLIKSEVRGTNLCGRMPKNSSAHLPGHAQQPD</sequence>
<dbReference type="Proteomes" id="UP001157502">
    <property type="component" value="Chromosome 29"/>
</dbReference>
<comment type="caution">
    <text evidence="1">The sequence shown here is derived from an EMBL/GenBank/DDBJ whole genome shotgun (WGS) entry which is preliminary data.</text>
</comment>
<evidence type="ECO:0000313" key="1">
    <source>
        <dbReference type="EMBL" id="KAJ7989857.1"/>
    </source>
</evidence>